<geneLocation type="plasmid" evidence="2">
    <name>phvKpST395_NDM-1_2512</name>
</geneLocation>
<proteinExistence type="predicted"/>
<organism evidence="1">
    <name type="scientific">Klebsiella pneumoniae subsp. pneumoniae</name>
    <dbReference type="NCBI Taxonomy" id="72407"/>
    <lineage>
        <taxon>Bacteria</taxon>
        <taxon>Pseudomonadati</taxon>
        <taxon>Pseudomonadota</taxon>
        <taxon>Gammaproteobacteria</taxon>
        <taxon>Enterobacterales</taxon>
        <taxon>Enterobacteriaceae</taxon>
        <taxon>Klebsiella/Raoultella group</taxon>
        <taxon>Klebsiella</taxon>
        <taxon>Klebsiella pneumoniae complex</taxon>
    </lineage>
</organism>
<keyword evidence="1" id="KW-0614">Plasmid</keyword>
<dbReference type="EMBL" id="MW911670">
    <property type="protein sequence ID" value="QXV91481.1"/>
    <property type="molecule type" value="Genomic_DNA"/>
</dbReference>
<dbReference type="EMBL" id="MW911667">
    <property type="protein sequence ID" value="QXV90045.1"/>
    <property type="molecule type" value="Genomic_DNA"/>
</dbReference>
<accession>A0A8F7PWW2</accession>
<geneLocation type="plasmid" evidence="1">
    <name>phvKpST395_2024</name>
</geneLocation>
<dbReference type="AlphaFoldDB" id="A0A8F7PWW2"/>
<evidence type="ECO:0000313" key="2">
    <source>
        <dbReference type="EMBL" id="QXV91481.1"/>
    </source>
</evidence>
<sequence length="33" mass="3922">MLFVINFIIIFRCKLIYVCNVKIVITFIQITSD</sequence>
<protein>
    <submittedName>
        <fullName evidence="1">Uncharacterized protein</fullName>
    </submittedName>
</protein>
<name>A0A8F7PWW2_KLEPN</name>
<reference evidence="1" key="1">
    <citation type="journal article" date="2021" name="Antibiotics">
        <title>Emergence of Hybrid Resistance and Virulence Plasmids Harboring New Delhi Metallo-beta-Lactamase in Klebsiella pneumoniae in Russia.</title>
        <authorList>
            <person name="Starkova P."/>
            <person name="Lazareva I."/>
            <person name="Avdeeva A."/>
            <person name="Sulian O."/>
            <person name="Likholetova D."/>
            <person name="Ageevets V."/>
            <person name="Lebedeva M."/>
            <person name="Gostev V."/>
            <person name="Sopova J."/>
            <person name="Sidorenko S."/>
        </authorList>
    </citation>
    <scope>NUCLEOTIDE SEQUENCE</scope>
    <source>
        <plasmid evidence="1">phvKpST395_2024</plasmid>
        <plasmid evidence="2">phvKpST395_NDM-1_2512</plasmid>
    </source>
</reference>
<evidence type="ECO:0000313" key="1">
    <source>
        <dbReference type="EMBL" id="QXV90045.1"/>
    </source>
</evidence>